<keyword evidence="10" id="KW-1185">Reference proteome</keyword>
<evidence type="ECO:0000256" key="3">
    <source>
        <dbReference type="ARBA" id="ARBA00022670"/>
    </source>
</evidence>
<protein>
    <submittedName>
        <fullName evidence="9">Endoglucanase</fullName>
        <ecNumber evidence="9">3.2.1.4</ecNumber>
    </submittedName>
</protein>
<feature type="binding site" evidence="8">
    <location>
        <position position="321"/>
    </location>
    <ligand>
        <name>Zn(2+)</name>
        <dbReference type="ChEBI" id="CHEBI:29105"/>
        <label>2</label>
    </ligand>
</feature>
<evidence type="ECO:0000256" key="4">
    <source>
        <dbReference type="ARBA" id="ARBA00022723"/>
    </source>
</evidence>
<dbReference type="PIRSF" id="PIRSF001123">
    <property type="entry name" value="PepA_GA"/>
    <property type="match status" value="1"/>
</dbReference>
<feature type="binding site" evidence="8">
    <location>
        <position position="212"/>
    </location>
    <ligand>
        <name>Zn(2+)</name>
        <dbReference type="ChEBI" id="CHEBI:29105"/>
        <label>2</label>
    </ligand>
</feature>
<evidence type="ECO:0000256" key="1">
    <source>
        <dbReference type="ARBA" id="ARBA00006272"/>
    </source>
</evidence>
<feature type="active site" description="Proton acceptor" evidence="7">
    <location>
        <position position="211"/>
    </location>
</feature>
<reference evidence="9 10" key="1">
    <citation type="submission" date="2020-08" db="EMBL/GenBank/DDBJ databases">
        <title>Genomic Encyclopedia of Type Strains, Phase IV (KMG-IV): sequencing the most valuable type-strain genomes for metagenomic binning, comparative biology and taxonomic classification.</title>
        <authorList>
            <person name="Goeker M."/>
        </authorList>
    </citation>
    <scope>NUCLEOTIDE SEQUENCE [LARGE SCALE GENOMIC DNA]</scope>
    <source>
        <strain evidence="9 10">DSM 23562</strain>
    </source>
</reference>
<dbReference type="GO" id="GO:0046872">
    <property type="term" value="F:metal ion binding"/>
    <property type="evidence" value="ECO:0007669"/>
    <property type="project" value="UniProtKB-UniRule"/>
</dbReference>
<keyword evidence="3" id="KW-0645">Protease</keyword>
<dbReference type="SUPFAM" id="SSF101821">
    <property type="entry name" value="Aminopeptidase/glucanase lid domain"/>
    <property type="match status" value="1"/>
</dbReference>
<comment type="cofactor">
    <cofactor evidence="8">
        <name>a divalent metal cation</name>
        <dbReference type="ChEBI" id="CHEBI:60240"/>
    </cofactor>
    <text evidence="8">Binds 2 divalent metal cations per subunit.</text>
</comment>
<dbReference type="CDD" id="cd05656">
    <property type="entry name" value="M42_Frv"/>
    <property type="match status" value="1"/>
</dbReference>
<organism evidence="9 10">
    <name type="scientific">Armatimonas rosea</name>
    <dbReference type="NCBI Taxonomy" id="685828"/>
    <lineage>
        <taxon>Bacteria</taxon>
        <taxon>Bacillati</taxon>
        <taxon>Armatimonadota</taxon>
        <taxon>Armatimonadia</taxon>
        <taxon>Armatimonadales</taxon>
        <taxon>Armatimonadaceae</taxon>
        <taxon>Armatimonas</taxon>
    </lineage>
</organism>
<dbReference type="Pfam" id="PF05343">
    <property type="entry name" value="Peptidase_M42"/>
    <property type="match status" value="1"/>
</dbReference>
<proteinExistence type="inferred from homology"/>
<dbReference type="GO" id="GO:0004177">
    <property type="term" value="F:aminopeptidase activity"/>
    <property type="evidence" value="ECO:0007669"/>
    <property type="project" value="UniProtKB-UniRule"/>
</dbReference>
<dbReference type="InterPro" id="IPR023367">
    <property type="entry name" value="Peptidase_M42_dom2"/>
</dbReference>
<gene>
    <name evidence="9" type="ORF">HNQ39_003150</name>
</gene>
<dbReference type="SUPFAM" id="SSF53187">
    <property type="entry name" value="Zn-dependent exopeptidases"/>
    <property type="match status" value="1"/>
</dbReference>
<feature type="binding site" evidence="8">
    <location>
        <position position="179"/>
    </location>
    <ligand>
        <name>Zn(2+)</name>
        <dbReference type="ChEBI" id="CHEBI:29105"/>
        <label>1</label>
    </ligand>
</feature>
<comment type="similarity">
    <text evidence="1 6">Belongs to the peptidase M42 family.</text>
</comment>
<evidence type="ECO:0000256" key="8">
    <source>
        <dbReference type="PIRSR" id="PIRSR001123-2"/>
    </source>
</evidence>
<evidence type="ECO:0000256" key="6">
    <source>
        <dbReference type="PIRNR" id="PIRNR001123"/>
    </source>
</evidence>
<dbReference type="SMR" id="A0A7W9SS07"/>
<evidence type="ECO:0000313" key="9">
    <source>
        <dbReference type="EMBL" id="MBB6051340.1"/>
    </source>
</evidence>
<feature type="binding site" evidence="8">
    <location>
        <position position="179"/>
    </location>
    <ligand>
        <name>Zn(2+)</name>
        <dbReference type="ChEBI" id="CHEBI:29105"/>
        <label>2</label>
    </ligand>
</feature>
<evidence type="ECO:0000256" key="7">
    <source>
        <dbReference type="PIRSR" id="PIRSR001123-1"/>
    </source>
</evidence>
<feature type="binding site" evidence="8">
    <location>
        <position position="66"/>
    </location>
    <ligand>
        <name>Zn(2+)</name>
        <dbReference type="ChEBI" id="CHEBI:29105"/>
        <label>1</label>
    </ligand>
</feature>
<dbReference type="AlphaFoldDB" id="A0A7W9SS07"/>
<feature type="binding site" evidence="8">
    <location>
        <position position="234"/>
    </location>
    <ligand>
        <name>Zn(2+)</name>
        <dbReference type="ChEBI" id="CHEBI:29105"/>
        <label>1</label>
    </ligand>
</feature>
<evidence type="ECO:0000256" key="5">
    <source>
        <dbReference type="ARBA" id="ARBA00022801"/>
    </source>
</evidence>
<keyword evidence="9" id="KW-0326">Glycosidase</keyword>
<dbReference type="EC" id="3.2.1.4" evidence="9"/>
<name>A0A7W9SS07_ARMRO</name>
<dbReference type="InterPro" id="IPR051464">
    <property type="entry name" value="Peptidase_M42_aminopept"/>
</dbReference>
<dbReference type="RefSeq" id="WP_184198103.1">
    <property type="nucleotide sequence ID" value="NZ_JACHGW010000003.1"/>
</dbReference>
<sequence>MITEAALAFLERMITTASPSGFEEPNAKNFRDYVSTFADEVTTDPLGSVIAAVNPTGSPRIMLAGHIDEIGFLIHYINDEGFCYFRPIGGHDNVVIVGQRVVVQTRKGPVHGVIGKKPVHLLTAEERGKKFELEDLWIDLGVTNKQEALEAGVQIGDPAVYADGWQPLIGDRVAGRAMDNRVGAWVVAEALRRVKALHPKAAIFAVATVQEEIGLRGAHAATHGVKPDIGIAVDVTFATDFPSMDKRKVSPMKLGGGPGVLRGANANRKLADRIVEVAEQAKIPVQIQATPGGTGTDANAMQVSLAGVCTGLVEVPLRYMHTPCEVISLADADACAELLAQVCASITPDESWTP</sequence>
<dbReference type="Proteomes" id="UP000520814">
    <property type="component" value="Unassembled WGS sequence"/>
</dbReference>
<dbReference type="PANTHER" id="PTHR32481">
    <property type="entry name" value="AMINOPEPTIDASE"/>
    <property type="match status" value="1"/>
</dbReference>
<keyword evidence="2" id="KW-0031">Aminopeptidase</keyword>
<comment type="caution">
    <text evidence="9">The sequence shown here is derived from an EMBL/GenBank/DDBJ whole genome shotgun (WGS) entry which is preliminary data.</text>
</comment>
<dbReference type="PANTHER" id="PTHR32481:SF20">
    <property type="entry name" value="AMINOPEPTIDASE YSDC"/>
    <property type="match status" value="1"/>
</dbReference>
<evidence type="ECO:0000313" key="10">
    <source>
        <dbReference type="Proteomes" id="UP000520814"/>
    </source>
</evidence>
<keyword evidence="4 8" id="KW-0479">Metal-binding</keyword>
<accession>A0A7W9SS07</accession>
<dbReference type="GO" id="GO:0006508">
    <property type="term" value="P:proteolysis"/>
    <property type="evidence" value="ECO:0007669"/>
    <property type="project" value="UniProtKB-KW"/>
</dbReference>
<dbReference type="InterPro" id="IPR008007">
    <property type="entry name" value="Peptidase_M42"/>
</dbReference>
<evidence type="ECO:0000256" key="2">
    <source>
        <dbReference type="ARBA" id="ARBA00022438"/>
    </source>
</evidence>
<keyword evidence="5 9" id="KW-0378">Hydrolase</keyword>
<dbReference type="Gene3D" id="2.40.30.40">
    <property type="entry name" value="Peptidase M42, domain 2"/>
    <property type="match status" value="1"/>
</dbReference>
<dbReference type="GO" id="GO:0008810">
    <property type="term" value="F:cellulase activity"/>
    <property type="evidence" value="ECO:0007669"/>
    <property type="project" value="UniProtKB-EC"/>
</dbReference>
<dbReference type="EMBL" id="JACHGW010000003">
    <property type="protein sequence ID" value="MBB6051340.1"/>
    <property type="molecule type" value="Genomic_DNA"/>
</dbReference>
<dbReference type="Gene3D" id="3.40.630.10">
    <property type="entry name" value="Zn peptidases"/>
    <property type="match status" value="1"/>
</dbReference>